<proteinExistence type="predicted"/>
<protein>
    <submittedName>
        <fullName evidence="2">Uncharacterized protein</fullName>
    </submittedName>
</protein>
<reference evidence="2" key="2">
    <citation type="submission" date="2020-11" db="EMBL/GenBank/DDBJ databases">
        <authorList>
            <person name="McCartney M.A."/>
            <person name="Auch B."/>
            <person name="Kono T."/>
            <person name="Mallez S."/>
            <person name="Becker A."/>
            <person name="Gohl D.M."/>
            <person name="Silverstein K.A.T."/>
            <person name="Koren S."/>
            <person name="Bechman K.B."/>
            <person name="Herman A."/>
            <person name="Abrahante J.E."/>
            <person name="Garbe J."/>
        </authorList>
    </citation>
    <scope>NUCLEOTIDE SEQUENCE</scope>
    <source>
        <strain evidence="2">Duluth1</strain>
        <tissue evidence="2">Whole animal</tissue>
    </source>
</reference>
<evidence type="ECO:0000313" key="3">
    <source>
        <dbReference type="Proteomes" id="UP000828390"/>
    </source>
</evidence>
<evidence type="ECO:0000313" key="2">
    <source>
        <dbReference type="EMBL" id="KAH3850256.1"/>
    </source>
</evidence>
<organism evidence="2 3">
    <name type="scientific">Dreissena polymorpha</name>
    <name type="common">Zebra mussel</name>
    <name type="synonym">Mytilus polymorpha</name>
    <dbReference type="NCBI Taxonomy" id="45954"/>
    <lineage>
        <taxon>Eukaryota</taxon>
        <taxon>Metazoa</taxon>
        <taxon>Spiralia</taxon>
        <taxon>Lophotrochozoa</taxon>
        <taxon>Mollusca</taxon>
        <taxon>Bivalvia</taxon>
        <taxon>Autobranchia</taxon>
        <taxon>Heteroconchia</taxon>
        <taxon>Euheterodonta</taxon>
        <taxon>Imparidentia</taxon>
        <taxon>Neoheterodontei</taxon>
        <taxon>Myida</taxon>
        <taxon>Dreissenoidea</taxon>
        <taxon>Dreissenidae</taxon>
        <taxon>Dreissena</taxon>
    </lineage>
</organism>
<keyword evidence="3" id="KW-1185">Reference proteome</keyword>
<dbReference type="EMBL" id="JAIWYP010000003">
    <property type="protein sequence ID" value="KAH3850256.1"/>
    <property type="molecule type" value="Genomic_DNA"/>
</dbReference>
<sequence>MQVTRFSLSPAHHKARENQSSEKDAEKRSEKESDRDRSREESEPCESLARFR</sequence>
<gene>
    <name evidence="2" type="ORF">DPMN_092664</name>
</gene>
<accession>A0A9D4L4D6</accession>
<feature type="compositionally biased region" description="Basic and acidic residues" evidence="1">
    <location>
        <begin position="16"/>
        <end position="42"/>
    </location>
</feature>
<comment type="caution">
    <text evidence="2">The sequence shown here is derived from an EMBL/GenBank/DDBJ whole genome shotgun (WGS) entry which is preliminary data.</text>
</comment>
<dbReference type="AlphaFoldDB" id="A0A9D4L4D6"/>
<name>A0A9D4L4D6_DREPO</name>
<evidence type="ECO:0000256" key="1">
    <source>
        <dbReference type="SAM" id="MobiDB-lite"/>
    </source>
</evidence>
<reference evidence="2" key="1">
    <citation type="journal article" date="2019" name="bioRxiv">
        <title>The Genome of the Zebra Mussel, Dreissena polymorpha: A Resource for Invasive Species Research.</title>
        <authorList>
            <person name="McCartney M.A."/>
            <person name="Auch B."/>
            <person name="Kono T."/>
            <person name="Mallez S."/>
            <person name="Zhang Y."/>
            <person name="Obille A."/>
            <person name="Becker A."/>
            <person name="Abrahante J.E."/>
            <person name="Garbe J."/>
            <person name="Badalamenti J.P."/>
            <person name="Herman A."/>
            <person name="Mangelson H."/>
            <person name="Liachko I."/>
            <person name="Sullivan S."/>
            <person name="Sone E.D."/>
            <person name="Koren S."/>
            <person name="Silverstein K.A.T."/>
            <person name="Beckman K.B."/>
            <person name="Gohl D.M."/>
        </authorList>
    </citation>
    <scope>NUCLEOTIDE SEQUENCE</scope>
    <source>
        <strain evidence="2">Duluth1</strain>
        <tissue evidence="2">Whole animal</tissue>
    </source>
</reference>
<dbReference type="Proteomes" id="UP000828390">
    <property type="component" value="Unassembled WGS sequence"/>
</dbReference>
<feature type="region of interest" description="Disordered" evidence="1">
    <location>
        <begin position="1"/>
        <end position="52"/>
    </location>
</feature>